<keyword evidence="4" id="KW-1185">Reference proteome</keyword>
<name>A0A1I1TPB4_9ACTN</name>
<dbReference type="PROSITE" id="PS50943">
    <property type="entry name" value="HTH_CROC1"/>
    <property type="match status" value="1"/>
</dbReference>
<organism evidence="3 4">
    <name type="scientific">Streptomyces aidingensis</name>
    <dbReference type="NCBI Taxonomy" id="910347"/>
    <lineage>
        <taxon>Bacteria</taxon>
        <taxon>Bacillati</taxon>
        <taxon>Actinomycetota</taxon>
        <taxon>Actinomycetes</taxon>
        <taxon>Kitasatosporales</taxon>
        <taxon>Streptomycetaceae</taxon>
        <taxon>Streptomyces</taxon>
    </lineage>
</organism>
<dbReference type="GO" id="GO:0003677">
    <property type="term" value="F:DNA binding"/>
    <property type="evidence" value="ECO:0007669"/>
    <property type="project" value="InterPro"/>
</dbReference>
<evidence type="ECO:0000313" key="4">
    <source>
        <dbReference type="Proteomes" id="UP000199207"/>
    </source>
</evidence>
<protein>
    <recommendedName>
        <fullName evidence="2">HTH cro/C1-type domain-containing protein</fullName>
    </recommendedName>
</protein>
<sequence length="494" mass="53319">MAHRPKPGSKADREALRHEMTTRGSVTADIAVEMRVRFGMRPREAFRHAHGWTLQQTADRLNDLSAQRPGAAVAADASLVGKWERWPAPAGRRPTLNILLLLAEVFGCRMDELLDLEDRRAMPESDLRVLAHQAAAAEPPREAGSQPSPASGAAAAEPTGPEMVRTAAAEAADWARWAEASNVGDLALEQLVADTRALSADYLVGEPLPLFAQARRLRDQVWALLEGRQYPRQTRDLYSVAGYLCGILAWISSDLGQLREADTQGRTAWLCAELADHRDLRAWVLSTRSKVAFWDGRMRDAIGFARRGADYRPDGSAGVLLACQEADAWSQLGAAEEARAALHRSLDVRESVTTPDEIGGLLSCGDYRRANYTAAVQLRVGEPGSALRTTQAALGESGAQPYGTVAQMRIAQAAAHLALNGPEAAAEALLPVLALPPEQRLDPVTRRLRELAAAVARSPAAGSRPAARLQEAIEEFALDSAPRRLALTSGNDVS</sequence>
<dbReference type="InterPro" id="IPR010982">
    <property type="entry name" value="Lambda_DNA-bd_dom_sf"/>
</dbReference>
<dbReference type="CDD" id="cd00093">
    <property type="entry name" value="HTH_XRE"/>
    <property type="match status" value="1"/>
</dbReference>
<dbReference type="InterPro" id="IPR001387">
    <property type="entry name" value="Cro/C1-type_HTH"/>
</dbReference>
<dbReference type="STRING" id="910347.SAMN05421773_12067"/>
<dbReference type="AlphaFoldDB" id="A0A1I1TPB4"/>
<feature type="compositionally biased region" description="Low complexity" evidence="1">
    <location>
        <begin position="142"/>
        <end position="161"/>
    </location>
</feature>
<dbReference type="Gene3D" id="1.10.260.40">
    <property type="entry name" value="lambda repressor-like DNA-binding domains"/>
    <property type="match status" value="1"/>
</dbReference>
<evidence type="ECO:0000259" key="2">
    <source>
        <dbReference type="PROSITE" id="PS50943"/>
    </source>
</evidence>
<feature type="region of interest" description="Disordered" evidence="1">
    <location>
        <begin position="133"/>
        <end position="161"/>
    </location>
</feature>
<dbReference type="Proteomes" id="UP000199207">
    <property type="component" value="Unassembled WGS sequence"/>
</dbReference>
<proteinExistence type="predicted"/>
<reference evidence="3 4" key="1">
    <citation type="submission" date="2016-10" db="EMBL/GenBank/DDBJ databases">
        <authorList>
            <person name="de Groot N.N."/>
        </authorList>
    </citation>
    <scope>NUCLEOTIDE SEQUENCE [LARGE SCALE GENOMIC DNA]</scope>
    <source>
        <strain evidence="3 4">CGMCC 4.5739</strain>
    </source>
</reference>
<accession>A0A1I1TPB4</accession>
<dbReference type="EMBL" id="FOLM01000020">
    <property type="protein sequence ID" value="SFD60275.1"/>
    <property type="molecule type" value="Genomic_DNA"/>
</dbReference>
<gene>
    <name evidence="3" type="ORF">SAMN05421773_12067</name>
</gene>
<evidence type="ECO:0000256" key="1">
    <source>
        <dbReference type="SAM" id="MobiDB-lite"/>
    </source>
</evidence>
<evidence type="ECO:0000313" key="3">
    <source>
        <dbReference type="EMBL" id="SFD60275.1"/>
    </source>
</evidence>
<feature type="domain" description="HTH cro/C1-type" evidence="2">
    <location>
        <begin position="91"/>
        <end position="113"/>
    </location>
</feature>